<dbReference type="Proteomes" id="UP001159363">
    <property type="component" value="Chromosome 1"/>
</dbReference>
<dbReference type="EMBL" id="JARBHB010000001">
    <property type="protein sequence ID" value="KAJ8896988.1"/>
    <property type="molecule type" value="Genomic_DNA"/>
</dbReference>
<feature type="compositionally biased region" description="Polar residues" evidence="1">
    <location>
        <begin position="149"/>
        <end position="160"/>
    </location>
</feature>
<comment type="caution">
    <text evidence="2">The sequence shown here is derived from an EMBL/GenBank/DDBJ whole genome shotgun (WGS) entry which is preliminary data.</text>
</comment>
<gene>
    <name evidence="2" type="ORF">PR048_002334</name>
</gene>
<feature type="compositionally biased region" description="Basic and acidic residues" evidence="1">
    <location>
        <begin position="91"/>
        <end position="100"/>
    </location>
</feature>
<evidence type="ECO:0000313" key="2">
    <source>
        <dbReference type="EMBL" id="KAJ8896988.1"/>
    </source>
</evidence>
<sequence length="278" mass="30598">MQHFYIGTKIKLDPGSELGSFDLGSGKMLVQPGIRHGRGGERGGDKHTACRFLSCILIPAEIWVALNNEILRADAGTMRREWNTAGMQGRGKREIPEKTHRPAASSGTILTYGNPGVAWPGIESSSLDGRLAHSAGWYPREGSRDLVASQRSRNLDPSQGSRDRSPPRDLGIWTPPRDPGIWSPPNACTRQDTCPSSFPERVSKWRRHVTASPPPPSGHPLPLSPLHDLMVSSLLRPRRRPVECRGWTAASCWATLHTLQQVFTTLSTVPANTARRMP</sequence>
<feature type="region of interest" description="Disordered" evidence="1">
    <location>
        <begin position="142"/>
        <end position="198"/>
    </location>
</feature>
<keyword evidence="3" id="KW-1185">Reference proteome</keyword>
<reference evidence="2 3" key="1">
    <citation type="submission" date="2023-02" db="EMBL/GenBank/DDBJ databases">
        <title>LHISI_Scaffold_Assembly.</title>
        <authorList>
            <person name="Stuart O.P."/>
            <person name="Cleave R."/>
            <person name="Magrath M.J.L."/>
            <person name="Mikheyev A.S."/>
        </authorList>
    </citation>
    <scope>NUCLEOTIDE SEQUENCE [LARGE SCALE GENOMIC DNA]</scope>
    <source>
        <strain evidence="2">Daus_M_001</strain>
        <tissue evidence="2">Leg muscle</tissue>
    </source>
</reference>
<feature type="region of interest" description="Disordered" evidence="1">
    <location>
        <begin position="85"/>
        <end position="109"/>
    </location>
</feature>
<name>A0ABQ9IJX5_9NEOP</name>
<proteinExistence type="predicted"/>
<organism evidence="2 3">
    <name type="scientific">Dryococelus australis</name>
    <dbReference type="NCBI Taxonomy" id="614101"/>
    <lineage>
        <taxon>Eukaryota</taxon>
        <taxon>Metazoa</taxon>
        <taxon>Ecdysozoa</taxon>
        <taxon>Arthropoda</taxon>
        <taxon>Hexapoda</taxon>
        <taxon>Insecta</taxon>
        <taxon>Pterygota</taxon>
        <taxon>Neoptera</taxon>
        <taxon>Polyneoptera</taxon>
        <taxon>Phasmatodea</taxon>
        <taxon>Verophasmatodea</taxon>
        <taxon>Anareolatae</taxon>
        <taxon>Phasmatidae</taxon>
        <taxon>Eurycanthinae</taxon>
        <taxon>Dryococelus</taxon>
    </lineage>
</organism>
<protein>
    <submittedName>
        <fullName evidence="2">Uncharacterized protein</fullName>
    </submittedName>
</protein>
<evidence type="ECO:0000256" key="1">
    <source>
        <dbReference type="SAM" id="MobiDB-lite"/>
    </source>
</evidence>
<feature type="compositionally biased region" description="Polar residues" evidence="1">
    <location>
        <begin position="186"/>
        <end position="196"/>
    </location>
</feature>
<evidence type="ECO:0000313" key="3">
    <source>
        <dbReference type="Proteomes" id="UP001159363"/>
    </source>
</evidence>
<accession>A0ABQ9IJX5</accession>